<name>A0ABY7TQ30_9SPHN</name>
<organism evidence="1 2">
    <name type="scientific">Sphingomonas naphthae</name>
    <dbReference type="NCBI Taxonomy" id="1813468"/>
    <lineage>
        <taxon>Bacteria</taxon>
        <taxon>Pseudomonadati</taxon>
        <taxon>Pseudomonadota</taxon>
        <taxon>Alphaproteobacteria</taxon>
        <taxon>Sphingomonadales</taxon>
        <taxon>Sphingomonadaceae</taxon>
        <taxon>Sphingomonas</taxon>
    </lineage>
</organism>
<protein>
    <submittedName>
        <fullName evidence="1">Uncharacterized protein</fullName>
    </submittedName>
</protein>
<reference evidence="1 2" key="1">
    <citation type="submission" date="2023-02" db="EMBL/GenBank/DDBJ databases">
        <title>Genome sequence of Sphingomonas naphthae.</title>
        <authorList>
            <person name="Kim S."/>
            <person name="Heo J."/>
            <person name="Kwon S.-W."/>
        </authorList>
    </citation>
    <scope>NUCLEOTIDE SEQUENCE [LARGE SCALE GENOMIC DNA]</scope>
    <source>
        <strain evidence="1 2">KACC 18716</strain>
    </source>
</reference>
<dbReference type="Proteomes" id="UP001220395">
    <property type="component" value="Chromosome"/>
</dbReference>
<evidence type="ECO:0000313" key="2">
    <source>
        <dbReference type="Proteomes" id="UP001220395"/>
    </source>
</evidence>
<dbReference type="EMBL" id="CP117411">
    <property type="protein sequence ID" value="WCT73959.1"/>
    <property type="molecule type" value="Genomic_DNA"/>
</dbReference>
<sequence length="105" mass="11289">MAREIIFRQPGDFAAIHAAEAALAEAGFSIGSMQKGSPRGLLLGDISIAKWRNLSHQERRELHGEMFGDRNGPVTVIVSANAPADVLAAFEYVRGAALQRETVDA</sequence>
<proteinExistence type="predicted"/>
<evidence type="ECO:0000313" key="1">
    <source>
        <dbReference type="EMBL" id="WCT73959.1"/>
    </source>
</evidence>
<accession>A0ABY7TQ30</accession>
<dbReference type="RefSeq" id="WP_273688620.1">
    <property type="nucleotide sequence ID" value="NZ_CP117411.1"/>
</dbReference>
<gene>
    <name evidence="1" type="ORF">PQ455_01620</name>
</gene>
<keyword evidence="2" id="KW-1185">Reference proteome</keyword>